<evidence type="ECO:0000256" key="1">
    <source>
        <dbReference type="SAM" id="Coils"/>
    </source>
</evidence>
<name>A0A5N5SPE2_9CRUS</name>
<dbReference type="OrthoDB" id="10400166at2759"/>
<reference evidence="2 3" key="1">
    <citation type="journal article" date="2019" name="PLoS Biol.">
        <title>Sex chromosomes control vertical transmission of feminizing Wolbachia symbionts in an isopod.</title>
        <authorList>
            <person name="Becking T."/>
            <person name="Chebbi M.A."/>
            <person name="Giraud I."/>
            <person name="Moumen B."/>
            <person name="Laverre T."/>
            <person name="Caubet Y."/>
            <person name="Peccoud J."/>
            <person name="Gilbert C."/>
            <person name="Cordaux R."/>
        </authorList>
    </citation>
    <scope>NUCLEOTIDE SEQUENCE [LARGE SCALE GENOMIC DNA]</scope>
    <source>
        <strain evidence="2">ANa2</strain>
        <tissue evidence="2">Whole body excluding digestive tract and cuticle</tissue>
    </source>
</reference>
<dbReference type="EMBL" id="SEYY01021921">
    <property type="protein sequence ID" value="KAB7495955.1"/>
    <property type="molecule type" value="Genomic_DNA"/>
</dbReference>
<sequence length="146" mass="16895">MKMEIYLLSYSEEDESPPDQEISEITHKVGLVLIKEITNLLQTNKNILKYFKDRDEDLNTDSNIKKLTKICVGHLSQKYLVESTMESINSSEKNDLSYKWESIEEKLEAAVSELKFLKRNLNEISSQSLPISTFDLSKIFGRPCEQ</sequence>
<evidence type="ECO:0000313" key="3">
    <source>
        <dbReference type="Proteomes" id="UP000326759"/>
    </source>
</evidence>
<keyword evidence="3" id="KW-1185">Reference proteome</keyword>
<comment type="caution">
    <text evidence="2">The sequence shown here is derived from an EMBL/GenBank/DDBJ whole genome shotgun (WGS) entry which is preliminary data.</text>
</comment>
<gene>
    <name evidence="2" type="ORF">Anas_11867</name>
</gene>
<keyword evidence="1" id="KW-0175">Coiled coil</keyword>
<accession>A0A5N5SPE2</accession>
<protein>
    <submittedName>
        <fullName evidence="2">Uncharacterized protein</fullName>
    </submittedName>
</protein>
<feature type="coiled-coil region" evidence="1">
    <location>
        <begin position="100"/>
        <end position="127"/>
    </location>
</feature>
<proteinExistence type="predicted"/>
<organism evidence="2 3">
    <name type="scientific">Armadillidium nasatum</name>
    <dbReference type="NCBI Taxonomy" id="96803"/>
    <lineage>
        <taxon>Eukaryota</taxon>
        <taxon>Metazoa</taxon>
        <taxon>Ecdysozoa</taxon>
        <taxon>Arthropoda</taxon>
        <taxon>Crustacea</taxon>
        <taxon>Multicrustacea</taxon>
        <taxon>Malacostraca</taxon>
        <taxon>Eumalacostraca</taxon>
        <taxon>Peracarida</taxon>
        <taxon>Isopoda</taxon>
        <taxon>Oniscidea</taxon>
        <taxon>Crinocheta</taxon>
        <taxon>Armadillidiidae</taxon>
        <taxon>Armadillidium</taxon>
    </lineage>
</organism>
<dbReference type="Proteomes" id="UP000326759">
    <property type="component" value="Unassembled WGS sequence"/>
</dbReference>
<dbReference type="AlphaFoldDB" id="A0A5N5SPE2"/>
<evidence type="ECO:0000313" key="2">
    <source>
        <dbReference type="EMBL" id="KAB7495955.1"/>
    </source>
</evidence>